<feature type="domain" description="Mannitol dehydrogenase C-terminal" evidence="4">
    <location>
        <begin position="285"/>
        <end position="432"/>
    </location>
</feature>
<name>A0ABU7KEJ3_9ACTN</name>
<reference evidence="5 6" key="1">
    <citation type="submission" date="2023-08" db="EMBL/GenBank/DDBJ databases">
        <authorList>
            <person name="Girao M."/>
            <person name="Carvalho M.F."/>
        </authorList>
    </citation>
    <scope>NUCLEOTIDE SEQUENCE [LARGE SCALE GENOMIC DNA]</scope>
    <source>
        <strain evidence="5 6">CT-R113</strain>
    </source>
</reference>
<sequence length="485" mass="51269">MNRLDPASLGRSGRSPALDRDALRTGVVHLGAGAFFRAHTAVYTEDAMLATGDTSWGIGAVTGRSARVWEQMAPQDGLFTVTERGSGSGAVRVVSSVTGTLAGPRDPRAVVELIGAPGTRVVTLTVTEKGYRAAPLTGRLDVRDPSVRADLDGAPPLTSVGQIARGLQLRMLRDAGPITVVSCDNLSGNGDRTGALVADFADALPGAEGDRLRAWVAESVCFPNTMVDRMVPATTPEDLDRVEAALGLRDEAAVIAEPFRQWVIEDRFAAARPRWESAGALLTDDVLPWEETKLRILNAGHSLLAYLGLSLGHRTIAECAADTVAATAVHRLVHEEALPSLRLPEGLDGPAYAESVLARFANPALGHTTAKVAADGSQKIGPRLLPTIRAVRERGGEPRWGALAVAAWMHHVATAGPRVEDPLAATLAGLLPDRRRAADVVPRLMEAGVFPGELVADTVFTGLAAHWYELIDAGDTRALGKEITL</sequence>
<dbReference type="SUPFAM" id="SSF51735">
    <property type="entry name" value="NAD(P)-binding Rossmann-fold domains"/>
    <property type="match status" value="1"/>
</dbReference>
<dbReference type="PRINTS" id="PR00084">
    <property type="entry name" value="MTLDHDRGNASE"/>
</dbReference>
<gene>
    <name evidence="5" type="ORF">Q8791_25870</name>
</gene>
<evidence type="ECO:0000313" key="5">
    <source>
        <dbReference type="EMBL" id="MEE2040651.1"/>
    </source>
</evidence>
<dbReference type="RefSeq" id="WP_330094414.1">
    <property type="nucleotide sequence ID" value="NZ_JAUZMY010000032.1"/>
</dbReference>
<dbReference type="InterPro" id="IPR013328">
    <property type="entry name" value="6PGD_dom2"/>
</dbReference>
<protein>
    <submittedName>
        <fullName evidence="5">Mannitol dehydrogenase family protein</fullName>
        <ecNumber evidence="5">1.1.1.-</ecNumber>
    </submittedName>
</protein>
<dbReference type="EMBL" id="JAUZMY010000032">
    <property type="protein sequence ID" value="MEE2040651.1"/>
    <property type="molecule type" value="Genomic_DNA"/>
</dbReference>
<proteinExistence type="predicted"/>
<accession>A0ABU7KEJ3</accession>
<dbReference type="SUPFAM" id="SSF48179">
    <property type="entry name" value="6-phosphogluconate dehydrogenase C-terminal domain-like"/>
    <property type="match status" value="1"/>
</dbReference>
<dbReference type="InterPro" id="IPR036291">
    <property type="entry name" value="NAD(P)-bd_dom_sf"/>
</dbReference>
<evidence type="ECO:0000259" key="3">
    <source>
        <dbReference type="Pfam" id="PF01232"/>
    </source>
</evidence>
<dbReference type="Pfam" id="PF01232">
    <property type="entry name" value="Mannitol_dh"/>
    <property type="match status" value="1"/>
</dbReference>
<comment type="catalytic activity">
    <reaction evidence="2">
        <text>D-mannitol 1-phosphate + NAD(+) = beta-D-fructose 6-phosphate + NADH + H(+)</text>
        <dbReference type="Rhea" id="RHEA:19661"/>
        <dbReference type="ChEBI" id="CHEBI:15378"/>
        <dbReference type="ChEBI" id="CHEBI:57540"/>
        <dbReference type="ChEBI" id="CHEBI:57634"/>
        <dbReference type="ChEBI" id="CHEBI:57945"/>
        <dbReference type="ChEBI" id="CHEBI:61381"/>
        <dbReference type="EC" id="1.1.1.17"/>
    </reaction>
</comment>
<comment type="caution">
    <text evidence="5">The sequence shown here is derived from an EMBL/GenBank/DDBJ whole genome shotgun (WGS) entry which is preliminary data.</text>
</comment>
<dbReference type="InterPro" id="IPR013118">
    <property type="entry name" value="Mannitol_DH_C"/>
</dbReference>
<evidence type="ECO:0000259" key="4">
    <source>
        <dbReference type="Pfam" id="PF08125"/>
    </source>
</evidence>
<dbReference type="InterPro" id="IPR008927">
    <property type="entry name" value="6-PGluconate_DH-like_C_sf"/>
</dbReference>
<dbReference type="Gene3D" id="1.10.1040.10">
    <property type="entry name" value="N-(1-d-carboxylethyl)-l-norvaline Dehydrogenase, domain 2"/>
    <property type="match status" value="1"/>
</dbReference>
<evidence type="ECO:0000256" key="1">
    <source>
        <dbReference type="ARBA" id="ARBA00023002"/>
    </source>
</evidence>
<keyword evidence="6" id="KW-1185">Reference proteome</keyword>
<dbReference type="EC" id="1.1.1.-" evidence="5"/>
<dbReference type="InterPro" id="IPR050988">
    <property type="entry name" value="Mannitol_DH/Oxidoreductase"/>
</dbReference>
<evidence type="ECO:0000256" key="2">
    <source>
        <dbReference type="ARBA" id="ARBA00048615"/>
    </source>
</evidence>
<organism evidence="5 6">
    <name type="scientific">Nocardiopsis codii</name>
    <dbReference type="NCBI Taxonomy" id="3065942"/>
    <lineage>
        <taxon>Bacteria</taxon>
        <taxon>Bacillati</taxon>
        <taxon>Actinomycetota</taxon>
        <taxon>Actinomycetes</taxon>
        <taxon>Streptosporangiales</taxon>
        <taxon>Nocardiopsidaceae</taxon>
        <taxon>Nocardiopsis</taxon>
    </lineage>
</organism>
<evidence type="ECO:0000313" key="6">
    <source>
        <dbReference type="Proteomes" id="UP001356095"/>
    </source>
</evidence>
<dbReference type="PANTHER" id="PTHR43362">
    <property type="entry name" value="MANNITOL DEHYDROGENASE DSF1-RELATED"/>
    <property type="match status" value="1"/>
</dbReference>
<dbReference type="InterPro" id="IPR000669">
    <property type="entry name" value="Mannitol_DH"/>
</dbReference>
<dbReference type="PANTHER" id="PTHR43362:SF1">
    <property type="entry name" value="MANNITOL DEHYDROGENASE 2-RELATED"/>
    <property type="match status" value="1"/>
</dbReference>
<dbReference type="GO" id="GO:0016491">
    <property type="term" value="F:oxidoreductase activity"/>
    <property type="evidence" value="ECO:0007669"/>
    <property type="project" value="UniProtKB-KW"/>
</dbReference>
<feature type="domain" description="Mannitol dehydrogenase N-terminal" evidence="3">
    <location>
        <begin position="26"/>
        <end position="276"/>
    </location>
</feature>
<dbReference type="Pfam" id="PF08125">
    <property type="entry name" value="Mannitol_dh_C"/>
    <property type="match status" value="1"/>
</dbReference>
<dbReference type="Gene3D" id="3.40.50.720">
    <property type="entry name" value="NAD(P)-binding Rossmann-like Domain"/>
    <property type="match status" value="1"/>
</dbReference>
<dbReference type="Proteomes" id="UP001356095">
    <property type="component" value="Unassembled WGS sequence"/>
</dbReference>
<keyword evidence="1 5" id="KW-0560">Oxidoreductase</keyword>
<dbReference type="InterPro" id="IPR013131">
    <property type="entry name" value="Mannitol_DH_N"/>
</dbReference>